<organism evidence="2 3">
    <name type="scientific">Vibrio tritonius</name>
    <dbReference type="NCBI Taxonomy" id="1435069"/>
    <lineage>
        <taxon>Bacteria</taxon>
        <taxon>Pseudomonadati</taxon>
        <taxon>Pseudomonadota</taxon>
        <taxon>Gammaproteobacteria</taxon>
        <taxon>Vibrionales</taxon>
        <taxon>Vibrionaceae</taxon>
        <taxon>Vibrio</taxon>
    </lineage>
</organism>
<dbReference type="CDD" id="cd04301">
    <property type="entry name" value="NAT_SF"/>
    <property type="match status" value="1"/>
</dbReference>
<accession>A0ABS7YH81</accession>
<dbReference type="Proteomes" id="UP001199044">
    <property type="component" value="Unassembled WGS sequence"/>
</dbReference>
<gene>
    <name evidence="2" type="ORF">LDJ79_02850</name>
</gene>
<comment type="caution">
    <text evidence="2">The sequence shown here is derived from an EMBL/GenBank/DDBJ whole genome shotgun (WGS) entry which is preliminary data.</text>
</comment>
<evidence type="ECO:0000259" key="1">
    <source>
        <dbReference type="PROSITE" id="PS51186"/>
    </source>
</evidence>
<evidence type="ECO:0000313" key="3">
    <source>
        <dbReference type="Proteomes" id="UP001199044"/>
    </source>
</evidence>
<dbReference type="Pfam" id="PF00583">
    <property type="entry name" value="Acetyltransf_1"/>
    <property type="match status" value="1"/>
</dbReference>
<protein>
    <submittedName>
        <fullName evidence="2">GNAT family N-acetyltransferase</fullName>
    </submittedName>
</protein>
<keyword evidence="3" id="KW-1185">Reference proteome</keyword>
<dbReference type="Gene3D" id="3.40.630.30">
    <property type="match status" value="1"/>
</dbReference>
<dbReference type="InterPro" id="IPR000182">
    <property type="entry name" value="GNAT_dom"/>
</dbReference>
<dbReference type="SUPFAM" id="SSF55729">
    <property type="entry name" value="Acyl-CoA N-acyltransferases (Nat)"/>
    <property type="match status" value="1"/>
</dbReference>
<dbReference type="InterPro" id="IPR016181">
    <property type="entry name" value="Acyl_CoA_acyltransferase"/>
</dbReference>
<reference evidence="3" key="1">
    <citation type="submission" date="2023-07" db="EMBL/GenBank/DDBJ databases">
        <title>Molecular identification of indigenous halophilic bacteria isolated from red sea cost, biodegradation of synthetic dyes and assessment of degraded metabolite toxicity.</title>
        <authorList>
            <person name="Chaieb K."/>
            <person name="Altayb H.N."/>
        </authorList>
    </citation>
    <scope>NUCLEOTIDE SEQUENCE [LARGE SCALE GENOMIC DNA]</scope>
    <source>
        <strain evidence="3">K20</strain>
    </source>
</reference>
<dbReference type="EMBL" id="JAIWIU010000015">
    <property type="protein sequence ID" value="MCA2015032.1"/>
    <property type="molecule type" value="Genomic_DNA"/>
</dbReference>
<dbReference type="PROSITE" id="PS51186">
    <property type="entry name" value="GNAT"/>
    <property type="match status" value="1"/>
</dbReference>
<proteinExistence type="predicted"/>
<evidence type="ECO:0000313" key="2">
    <source>
        <dbReference type="EMBL" id="MCA2015032.1"/>
    </source>
</evidence>
<sequence length="148" mass="17014">MFSISRATQADINRLVELQTLAFSEDKKQCGSGPPGYDSVEHQLQALENYTYCKINQLNEIIGGFYYSKSENTIHLIRLFIAPQFHRQGAGQAALKYLTAELKSNGIIELETPTFSINAQHFYEKNGFIKMKRIEYRDGSSYFYKKHT</sequence>
<name>A0ABS7YH81_9VIBR</name>
<dbReference type="RefSeq" id="WP_225249503.1">
    <property type="nucleotide sequence ID" value="NZ_JAIWIU010000015.1"/>
</dbReference>
<feature type="domain" description="N-acetyltransferase" evidence="1">
    <location>
        <begin position="2"/>
        <end position="148"/>
    </location>
</feature>